<evidence type="ECO:0008006" key="4">
    <source>
        <dbReference type="Google" id="ProtNLM"/>
    </source>
</evidence>
<dbReference type="InterPro" id="IPR007497">
    <property type="entry name" value="SIMPL/DUF541"/>
</dbReference>
<dbReference type="InterPro" id="IPR052022">
    <property type="entry name" value="26kDa_periplasmic_antigen"/>
</dbReference>
<gene>
    <name evidence="2" type="ORF">SAMN05216200_10316</name>
</gene>
<dbReference type="Gene3D" id="3.30.70.2970">
    <property type="entry name" value="Protein of unknown function (DUF541), domain 2"/>
    <property type="match status" value="1"/>
</dbReference>
<dbReference type="PANTHER" id="PTHR34387:SF2">
    <property type="entry name" value="SLR1258 PROTEIN"/>
    <property type="match status" value="1"/>
</dbReference>
<accession>A0A1M7SNG4</accession>
<feature type="chain" id="PRO_5009929249" description="26 kDa periplasmic immunogenic protein" evidence="1">
    <location>
        <begin position="28"/>
        <end position="240"/>
    </location>
</feature>
<dbReference type="Proteomes" id="UP000184066">
    <property type="component" value="Unassembled WGS sequence"/>
</dbReference>
<evidence type="ECO:0000313" key="2">
    <source>
        <dbReference type="EMBL" id="SHN59995.1"/>
    </source>
</evidence>
<sequence>MSSPRRSLVPFSAALGGLAVSAALALAAPAAAEPAMRSVSAEGVGVVSLAPDRASIMIGVEEMRDTAAEAMEAVSAAAAGVIAALRHVGVPAADIATMDISLGPLMRRAPAADEPARVVGYRARNMLRVNVTDLSRLGQAVGAAAAAGGNAISSVAFDSSEAEEARRRALALAVEDARRRAEIMAASAGARLGPVQELSESGEPRPMMRMQAAMADGAAPVMPGERTLSVRVHGRWALVD</sequence>
<dbReference type="EMBL" id="FRDL01000003">
    <property type="protein sequence ID" value="SHN59995.1"/>
    <property type="molecule type" value="Genomic_DNA"/>
</dbReference>
<dbReference type="PANTHER" id="PTHR34387">
    <property type="entry name" value="SLR1258 PROTEIN"/>
    <property type="match status" value="1"/>
</dbReference>
<reference evidence="2 3" key="1">
    <citation type="submission" date="2016-12" db="EMBL/GenBank/DDBJ databases">
        <authorList>
            <person name="Song W.-J."/>
            <person name="Kurnit D.M."/>
        </authorList>
    </citation>
    <scope>NUCLEOTIDE SEQUENCE [LARGE SCALE GENOMIC DNA]</scope>
    <source>
        <strain evidence="2 3">CGMCC 1.10808</strain>
    </source>
</reference>
<dbReference type="Pfam" id="PF04402">
    <property type="entry name" value="SIMPL"/>
    <property type="match status" value="1"/>
</dbReference>
<dbReference type="STRING" id="1189325.SAMN04488119_10115"/>
<dbReference type="GO" id="GO:0006974">
    <property type="term" value="P:DNA damage response"/>
    <property type="evidence" value="ECO:0007669"/>
    <property type="project" value="TreeGrafter"/>
</dbReference>
<organism evidence="2 3">
    <name type="scientific">Oceanicella actignis</name>
    <dbReference type="NCBI Taxonomy" id="1189325"/>
    <lineage>
        <taxon>Bacteria</taxon>
        <taxon>Pseudomonadati</taxon>
        <taxon>Pseudomonadota</taxon>
        <taxon>Alphaproteobacteria</taxon>
        <taxon>Rhodobacterales</taxon>
        <taxon>Paracoccaceae</taxon>
        <taxon>Oceanicella</taxon>
    </lineage>
</organism>
<dbReference type="RefSeq" id="WP_072746624.1">
    <property type="nucleotide sequence ID" value="NZ_FOHL01000001.1"/>
</dbReference>
<dbReference type="PROSITE" id="PS51318">
    <property type="entry name" value="TAT"/>
    <property type="match status" value="1"/>
</dbReference>
<keyword evidence="1" id="KW-0732">Signal</keyword>
<evidence type="ECO:0000256" key="1">
    <source>
        <dbReference type="SAM" id="SignalP"/>
    </source>
</evidence>
<name>A0A1M7SNG4_9RHOB</name>
<dbReference type="Gene3D" id="3.30.110.170">
    <property type="entry name" value="Protein of unknown function (DUF541), domain 1"/>
    <property type="match status" value="1"/>
</dbReference>
<dbReference type="InterPro" id="IPR006311">
    <property type="entry name" value="TAT_signal"/>
</dbReference>
<protein>
    <recommendedName>
        <fullName evidence="4">26 kDa periplasmic immunogenic protein</fullName>
    </recommendedName>
</protein>
<dbReference type="AlphaFoldDB" id="A0A1M7SNG4"/>
<proteinExistence type="predicted"/>
<feature type="signal peptide" evidence="1">
    <location>
        <begin position="1"/>
        <end position="27"/>
    </location>
</feature>
<keyword evidence="3" id="KW-1185">Reference proteome</keyword>
<evidence type="ECO:0000313" key="3">
    <source>
        <dbReference type="Proteomes" id="UP000184066"/>
    </source>
</evidence>